<evidence type="ECO:0000313" key="1">
    <source>
        <dbReference type="EMBL" id="MEW9492273.1"/>
    </source>
</evidence>
<dbReference type="EMBL" id="JZWS03000019">
    <property type="protein sequence ID" value="MEW9492273.1"/>
    <property type="molecule type" value="Genomic_DNA"/>
</dbReference>
<evidence type="ECO:0000313" key="2">
    <source>
        <dbReference type="Proteomes" id="UP000053480"/>
    </source>
</evidence>
<name>A0ACC6TRC4_9CREN</name>
<protein>
    <submittedName>
        <fullName evidence="1">Uncharacterized protein</fullName>
    </submittedName>
</protein>
<gene>
    <name evidence="1" type="ORF">TQ35_0008760</name>
</gene>
<organism evidence="1 2">
    <name type="scientific">Candidatus Aramenus sulfurataquae</name>
    <dbReference type="NCBI Taxonomy" id="1326980"/>
    <lineage>
        <taxon>Archaea</taxon>
        <taxon>Thermoproteota</taxon>
        <taxon>Thermoprotei</taxon>
        <taxon>Sulfolobales</taxon>
        <taxon>Sulfolobaceae</taxon>
        <taxon>Candidatus Aramenus</taxon>
    </lineage>
</organism>
<reference evidence="1" key="1">
    <citation type="submission" date="2024-07" db="EMBL/GenBank/DDBJ databases">
        <title>Metagenome and Metagenome-Assembled Genomes of Archaea from a hot spring from the geothermal field of Los Azufres, Mexico.</title>
        <authorList>
            <person name="Marin-Paredes R."/>
            <person name="Martinez-Romero E."/>
            <person name="Servin-Garciduenas L.E."/>
        </authorList>
    </citation>
    <scope>NUCLEOTIDE SEQUENCE</scope>
    <source>
        <strain evidence="1">AZ1-454</strain>
    </source>
</reference>
<dbReference type="Proteomes" id="UP000053480">
    <property type="component" value="Unassembled WGS sequence"/>
</dbReference>
<sequence>MNSEVPPEVIIKLLEDRPRPRGSKRSVNDLKRLVELARENGKLMEELGCLKYEGDRIYYKTGCLGSYFRE</sequence>
<proteinExistence type="predicted"/>
<accession>A0ACC6TRC4</accession>
<comment type="caution">
    <text evidence="1">The sequence shown here is derived from an EMBL/GenBank/DDBJ whole genome shotgun (WGS) entry which is preliminary data.</text>
</comment>